<keyword evidence="3" id="KW-1185">Reference proteome</keyword>
<gene>
    <name evidence="2" type="ORF">SLEP1_g49424</name>
</gene>
<evidence type="ECO:0000313" key="2">
    <source>
        <dbReference type="EMBL" id="GKV41958.1"/>
    </source>
</evidence>
<dbReference type="Proteomes" id="UP001054252">
    <property type="component" value="Unassembled WGS sequence"/>
</dbReference>
<reference evidence="2 3" key="1">
    <citation type="journal article" date="2021" name="Commun. Biol.">
        <title>The genome of Shorea leprosula (Dipterocarpaceae) highlights the ecological relevance of drought in aseasonal tropical rainforests.</title>
        <authorList>
            <person name="Ng K.K.S."/>
            <person name="Kobayashi M.J."/>
            <person name="Fawcett J.A."/>
            <person name="Hatakeyama M."/>
            <person name="Paape T."/>
            <person name="Ng C.H."/>
            <person name="Ang C.C."/>
            <person name="Tnah L.H."/>
            <person name="Lee C.T."/>
            <person name="Nishiyama T."/>
            <person name="Sese J."/>
            <person name="O'Brien M.J."/>
            <person name="Copetti D."/>
            <person name="Mohd Noor M.I."/>
            <person name="Ong R.C."/>
            <person name="Putra M."/>
            <person name="Sireger I.Z."/>
            <person name="Indrioko S."/>
            <person name="Kosugi Y."/>
            <person name="Izuno A."/>
            <person name="Isagi Y."/>
            <person name="Lee S.L."/>
            <person name="Shimizu K.K."/>
        </authorList>
    </citation>
    <scope>NUCLEOTIDE SEQUENCE [LARGE SCALE GENOMIC DNA]</scope>
    <source>
        <strain evidence="2">214</strain>
    </source>
</reference>
<sequence length="253" mass="28755">MAMGKILSCLILDDPLIPLLNRGKHPTEIIACNSLALSNVVVSTKPRANGKSNPEPSSSKHNEELMRKNTKLKSKATFDIDNVLDTVCLSALLHGLKPSRFLDDLLENPPKSWNEIQHWIKRPSSLLHDSRQVDRSKYCDYHHGYGHNTDDYQSLKDELEFLARNGKLEEHGTNLAIIRTHTKGINTLLSRPKHTGDANPIDKDRDRELWPRTKRTIEGKLHWNTPNLKHDNMISSSMHSRGQSARGRKAYAH</sequence>
<feature type="region of interest" description="Disordered" evidence="1">
    <location>
        <begin position="45"/>
        <end position="66"/>
    </location>
</feature>
<evidence type="ECO:0000313" key="3">
    <source>
        <dbReference type="Proteomes" id="UP001054252"/>
    </source>
</evidence>
<name>A0AAV5LZ06_9ROSI</name>
<dbReference type="AlphaFoldDB" id="A0AAV5LZ06"/>
<proteinExistence type="predicted"/>
<protein>
    <submittedName>
        <fullName evidence="2">Uncharacterized protein</fullName>
    </submittedName>
</protein>
<feature type="region of interest" description="Disordered" evidence="1">
    <location>
        <begin position="228"/>
        <end position="253"/>
    </location>
</feature>
<organism evidence="2 3">
    <name type="scientific">Rubroshorea leprosula</name>
    <dbReference type="NCBI Taxonomy" id="152421"/>
    <lineage>
        <taxon>Eukaryota</taxon>
        <taxon>Viridiplantae</taxon>
        <taxon>Streptophyta</taxon>
        <taxon>Embryophyta</taxon>
        <taxon>Tracheophyta</taxon>
        <taxon>Spermatophyta</taxon>
        <taxon>Magnoliopsida</taxon>
        <taxon>eudicotyledons</taxon>
        <taxon>Gunneridae</taxon>
        <taxon>Pentapetalae</taxon>
        <taxon>rosids</taxon>
        <taxon>malvids</taxon>
        <taxon>Malvales</taxon>
        <taxon>Dipterocarpaceae</taxon>
        <taxon>Rubroshorea</taxon>
    </lineage>
</organism>
<comment type="caution">
    <text evidence="2">The sequence shown here is derived from an EMBL/GenBank/DDBJ whole genome shotgun (WGS) entry which is preliminary data.</text>
</comment>
<dbReference type="EMBL" id="BPVZ01000154">
    <property type="protein sequence ID" value="GKV41958.1"/>
    <property type="molecule type" value="Genomic_DNA"/>
</dbReference>
<feature type="compositionally biased region" description="Polar residues" evidence="1">
    <location>
        <begin position="233"/>
        <end position="243"/>
    </location>
</feature>
<evidence type="ECO:0000256" key="1">
    <source>
        <dbReference type="SAM" id="MobiDB-lite"/>
    </source>
</evidence>
<accession>A0AAV5LZ06</accession>